<dbReference type="Pfam" id="PF02854">
    <property type="entry name" value="MIF4G"/>
    <property type="match status" value="1"/>
</dbReference>
<keyword evidence="3" id="KW-0810">Translation regulation</keyword>
<dbReference type="InterPro" id="IPR016024">
    <property type="entry name" value="ARM-type_fold"/>
</dbReference>
<dbReference type="GO" id="GO:0006446">
    <property type="term" value="P:regulation of translational initiation"/>
    <property type="evidence" value="ECO:0007669"/>
    <property type="project" value="TreeGrafter"/>
</dbReference>
<evidence type="ECO:0000313" key="6">
    <source>
        <dbReference type="EMBL" id="KAK7096088.1"/>
    </source>
</evidence>
<accession>A0AAN9AZH5</accession>
<dbReference type="GO" id="GO:0003723">
    <property type="term" value="F:RNA binding"/>
    <property type="evidence" value="ECO:0007669"/>
    <property type="project" value="InterPro"/>
</dbReference>
<dbReference type="AlphaFoldDB" id="A0AAN9AZH5"/>
<evidence type="ECO:0000256" key="3">
    <source>
        <dbReference type="ARBA" id="ARBA00022845"/>
    </source>
</evidence>
<dbReference type="GO" id="GO:0005829">
    <property type="term" value="C:cytosol"/>
    <property type="evidence" value="ECO:0007669"/>
    <property type="project" value="TreeGrafter"/>
</dbReference>
<comment type="subcellular location">
    <subcellularLocation>
        <location evidence="1">Cytoplasm</location>
    </subcellularLocation>
</comment>
<reference evidence="6 7" key="1">
    <citation type="submission" date="2024-02" db="EMBL/GenBank/DDBJ databases">
        <title>Chromosome-scale genome assembly of the rough periwinkle Littorina saxatilis.</title>
        <authorList>
            <person name="De Jode A."/>
            <person name="Faria R."/>
            <person name="Formenti G."/>
            <person name="Sims Y."/>
            <person name="Smith T.P."/>
            <person name="Tracey A."/>
            <person name="Wood J.M.D."/>
            <person name="Zagrodzka Z.B."/>
            <person name="Johannesson K."/>
            <person name="Butlin R.K."/>
            <person name="Leder E.H."/>
        </authorList>
    </citation>
    <scope>NUCLEOTIDE SEQUENCE [LARGE SCALE GENOMIC DNA]</scope>
    <source>
        <strain evidence="6">Snail1</strain>
        <tissue evidence="6">Muscle</tissue>
    </source>
</reference>
<name>A0AAN9AZH5_9CAEN</name>
<evidence type="ECO:0000259" key="5">
    <source>
        <dbReference type="SMART" id="SM00543"/>
    </source>
</evidence>
<feature type="domain" description="MIF4G" evidence="5">
    <location>
        <begin position="48"/>
        <end position="254"/>
    </location>
</feature>
<dbReference type="PANTHER" id="PTHR23254">
    <property type="entry name" value="EIF4G DOMAIN PROTEIN"/>
    <property type="match status" value="1"/>
</dbReference>
<evidence type="ECO:0000256" key="1">
    <source>
        <dbReference type="ARBA" id="ARBA00004496"/>
    </source>
</evidence>
<keyword evidence="7" id="KW-1185">Reference proteome</keyword>
<gene>
    <name evidence="6" type="ORF">V1264_005432</name>
</gene>
<dbReference type="EMBL" id="JBAMIC010000014">
    <property type="protein sequence ID" value="KAK7096088.1"/>
    <property type="molecule type" value="Genomic_DNA"/>
</dbReference>
<dbReference type="SMART" id="SM00543">
    <property type="entry name" value="MIF4G"/>
    <property type="match status" value="1"/>
</dbReference>
<organism evidence="6 7">
    <name type="scientific">Littorina saxatilis</name>
    <dbReference type="NCBI Taxonomy" id="31220"/>
    <lineage>
        <taxon>Eukaryota</taxon>
        <taxon>Metazoa</taxon>
        <taxon>Spiralia</taxon>
        <taxon>Lophotrochozoa</taxon>
        <taxon>Mollusca</taxon>
        <taxon>Gastropoda</taxon>
        <taxon>Caenogastropoda</taxon>
        <taxon>Littorinimorpha</taxon>
        <taxon>Littorinoidea</taxon>
        <taxon>Littorinidae</taxon>
        <taxon>Littorina</taxon>
    </lineage>
</organism>
<feature type="region of interest" description="Disordered" evidence="4">
    <location>
        <begin position="1"/>
        <end position="45"/>
    </location>
</feature>
<dbReference type="SUPFAM" id="SSF48371">
    <property type="entry name" value="ARM repeat"/>
    <property type="match status" value="1"/>
</dbReference>
<dbReference type="GO" id="GO:0008494">
    <property type="term" value="F:translation activator activity"/>
    <property type="evidence" value="ECO:0007669"/>
    <property type="project" value="TreeGrafter"/>
</dbReference>
<evidence type="ECO:0000313" key="7">
    <source>
        <dbReference type="Proteomes" id="UP001374579"/>
    </source>
</evidence>
<dbReference type="Gene3D" id="1.25.40.180">
    <property type="match status" value="1"/>
</dbReference>
<evidence type="ECO:0000256" key="2">
    <source>
        <dbReference type="ARBA" id="ARBA00022490"/>
    </source>
</evidence>
<dbReference type="InterPro" id="IPR003890">
    <property type="entry name" value="MIF4G-like_typ-3"/>
</dbReference>
<dbReference type="Proteomes" id="UP001374579">
    <property type="component" value="Unassembled WGS sequence"/>
</dbReference>
<dbReference type="PANTHER" id="PTHR23254:SF16">
    <property type="entry name" value="CBP80_20-DEPENDENT TRANSLATION INITIATION FACTOR"/>
    <property type="match status" value="1"/>
</dbReference>
<protein>
    <recommendedName>
        <fullName evidence="5">MIF4G domain-containing protein</fullName>
    </recommendedName>
</protein>
<evidence type="ECO:0000256" key="4">
    <source>
        <dbReference type="SAM" id="MobiDB-lite"/>
    </source>
</evidence>
<keyword evidence="2" id="KW-0963">Cytoplasm</keyword>
<sequence length="281" mass="31401">MAGRGRGRGRGLLAVALAAKPTTPGGGDNTEAKISGGEGASKRDVRSEQALQDLENELNSLNFDPTDADLQRIEQLGTLGLTNSEDSQAIAKLVYEKVLQSREFAKAAAMVSDRLSNLQKEGTNFRSAVLSLVQVDYKGREELQKKSRNRFLGFLSFLTQLFGTMRLVSGEVMQPLVNPIYDCCDLVLETDSIDEDECECLSQQLQQIGRELQDNGEDRMQQLMDTCRSKIITEQTKPQVRCFLLELLEFYLRRWQMAPNDVTRFYCDTIADIMAGLVLAE</sequence>
<dbReference type="InterPro" id="IPR051367">
    <property type="entry name" value="mRNA_TranslReg/HistoneTransl"/>
</dbReference>
<proteinExistence type="predicted"/>
<comment type="caution">
    <text evidence="6">The sequence shown here is derived from an EMBL/GenBank/DDBJ whole genome shotgun (WGS) entry which is preliminary data.</text>
</comment>